<organism evidence="3 4">
    <name type="scientific">Orchesella cincta</name>
    <name type="common">Springtail</name>
    <name type="synonym">Podura cincta</name>
    <dbReference type="NCBI Taxonomy" id="48709"/>
    <lineage>
        <taxon>Eukaryota</taxon>
        <taxon>Metazoa</taxon>
        <taxon>Ecdysozoa</taxon>
        <taxon>Arthropoda</taxon>
        <taxon>Hexapoda</taxon>
        <taxon>Collembola</taxon>
        <taxon>Entomobryomorpha</taxon>
        <taxon>Entomobryoidea</taxon>
        <taxon>Orchesellidae</taxon>
        <taxon>Orchesellinae</taxon>
        <taxon>Orchesella</taxon>
    </lineage>
</organism>
<dbReference type="GO" id="GO:0016197">
    <property type="term" value="P:endosomal transport"/>
    <property type="evidence" value="ECO:0007669"/>
    <property type="project" value="TreeGrafter"/>
</dbReference>
<protein>
    <submittedName>
        <fullName evidence="3">Protein Star</fullName>
    </submittedName>
</protein>
<accession>A0A1D2MPW4</accession>
<dbReference type="GO" id="GO:0031902">
    <property type="term" value="C:late endosome membrane"/>
    <property type="evidence" value="ECO:0007669"/>
    <property type="project" value="TreeGrafter"/>
</dbReference>
<dbReference type="AlphaFoldDB" id="A0A1D2MPW4"/>
<dbReference type="SUPFAM" id="SSF53335">
    <property type="entry name" value="S-adenosyl-L-methionine-dependent methyltransferases"/>
    <property type="match status" value="1"/>
</dbReference>
<dbReference type="Proteomes" id="UP000094527">
    <property type="component" value="Unassembled WGS sequence"/>
</dbReference>
<feature type="transmembrane region" description="Helical" evidence="1">
    <location>
        <begin position="12"/>
        <end position="31"/>
    </location>
</feature>
<dbReference type="Gene3D" id="3.40.50.150">
    <property type="entry name" value="Vaccinia Virus protein VP39"/>
    <property type="match status" value="1"/>
</dbReference>
<dbReference type="GO" id="GO:0005886">
    <property type="term" value="C:plasma membrane"/>
    <property type="evidence" value="ECO:0007669"/>
    <property type="project" value="TreeGrafter"/>
</dbReference>
<comment type="caution">
    <text evidence="3">The sequence shown here is derived from an EMBL/GenBank/DDBJ whole genome shotgun (WGS) entry which is preliminary data.</text>
</comment>
<keyword evidence="1" id="KW-1133">Transmembrane helix</keyword>
<dbReference type="PANTHER" id="PTHR34009">
    <property type="entry name" value="PROTEIN STAR"/>
    <property type="match status" value="1"/>
</dbReference>
<dbReference type="InterPro" id="IPR029063">
    <property type="entry name" value="SAM-dependent_MTases_sf"/>
</dbReference>
<dbReference type="GO" id="GO:0005794">
    <property type="term" value="C:Golgi apparatus"/>
    <property type="evidence" value="ECO:0007669"/>
    <property type="project" value="TreeGrafter"/>
</dbReference>
<evidence type="ECO:0000259" key="2">
    <source>
        <dbReference type="Pfam" id="PF05050"/>
    </source>
</evidence>
<dbReference type="Pfam" id="PF05050">
    <property type="entry name" value="Methyltransf_21"/>
    <property type="match status" value="1"/>
</dbReference>
<proteinExistence type="predicted"/>
<keyword evidence="4" id="KW-1185">Reference proteome</keyword>
<reference evidence="3 4" key="1">
    <citation type="journal article" date="2016" name="Genome Biol. Evol.">
        <title>Gene Family Evolution Reflects Adaptation to Soil Environmental Stressors in the Genome of the Collembolan Orchesella cincta.</title>
        <authorList>
            <person name="Faddeeva-Vakhrusheva A."/>
            <person name="Derks M.F."/>
            <person name="Anvar S.Y."/>
            <person name="Agamennone V."/>
            <person name="Suring W."/>
            <person name="Smit S."/>
            <person name="van Straalen N.M."/>
            <person name="Roelofs D."/>
        </authorList>
    </citation>
    <scope>NUCLEOTIDE SEQUENCE [LARGE SCALE GENOMIC DNA]</scope>
    <source>
        <tissue evidence="3">Mixed pool</tissue>
    </source>
</reference>
<dbReference type="OMA" id="YLTPTCL"/>
<dbReference type="OrthoDB" id="6357215at2759"/>
<evidence type="ECO:0000256" key="1">
    <source>
        <dbReference type="SAM" id="Phobius"/>
    </source>
</evidence>
<keyword evidence="1" id="KW-0472">Membrane</keyword>
<dbReference type="EMBL" id="LJIJ01000739">
    <property type="protein sequence ID" value="ODM94854.1"/>
    <property type="molecule type" value="Genomic_DNA"/>
</dbReference>
<dbReference type="InterPro" id="IPR053202">
    <property type="entry name" value="EGF_Rcpt_Signaling_Reg"/>
</dbReference>
<evidence type="ECO:0000313" key="3">
    <source>
        <dbReference type="EMBL" id="ODM94854.1"/>
    </source>
</evidence>
<evidence type="ECO:0000313" key="4">
    <source>
        <dbReference type="Proteomes" id="UP000094527"/>
    </source>
</evidence>
<feature type="domain" description="Methyltransferase FkbM" evidence="2">
    <location>
        <begin position="102"/>
        <end position="277"/>
    </location>
</feature>
<dbReference type="GO" id="GO:0005789">
    <property type="term" value="C:endoplasmic reticulum membrane"/>
    <property type="evidence" value="ECO:0007669"/>
    <property type="project" value="TreeGrafter"/>
</dbReference>
<gene>
    <name evidence="3" type="ORF">Ocin01_11830</name>
</gene>
<sequence>MRYPLTMIRHSNFWFVVSCVFAAVLFFNAVYRLPIEYVMSGEPVILPQNDQRIIQYILSKKLLQPPSEKPYNLEMPDEDPSRGQGQLIRKILNNMTKGFFVECGGLDGETRSNTLFMEMHLGWKGLLVEADPNNYMQLLTKNRKSWSSNTCLSIKPHPHQANFIQDFNQGKILEGNPDGSESVVPVFTDRELMRGGPQDMAPYQTVVKVQCMPLFSLLAAMNVSVVDYFSLDVEGNELQVLKTIPFDKILIKTLSVEFIHTEEGKELLLEFMLSKGYGLAGEVTFVNNLANDLIFVHPSVAKGWSQRL</sequence>
<keyword evidence="1" id="KW-0812">Transmembrane</keyword>
<name>A0A1D2MPW4_ORCCI</name>
<dbReference type="PANTHER" id="PTHR34009:SF2">
    <property type="entry name" value="PROTEIN STAR"/>
    <property type="match status" value="1"/>
</dbReference>
<dbReference type="InterPro" id="IPR006342">
    <property type="entry name" value="FkbM_mtfrase"/>
</dbReference>
<dbReference type="GO" id="GO:0006888">
    <property type="term" value="P:endoplasmic reticulum to Golgi vesicle-mediated transport"/>
    <property type="evidence" value="ECO:0007669"/>
    <property type="project" value="TreeGrafter"/>
</dbReference>